<evidence type="ECO:0000313" key="1">
    <source>
        <dbReference type="EMBL" id="JAD56660.1"/>
    </source>
</evidence>
<organism evidence="1">
    <name type="scientific">Arundo donax</name>
    <name type="common">Giant reed</name>
    <name type="synonym">Donax arundinaceus</name>
    <dbReference type="NCBI Taxonomy" id="35708"/>
    <lineage>
        <taxon>Eukaryota</taxon>
        <taxon>Viridiplantae</taxon>
        <taxon>Streptophyta</taxon>
        <taxon>Embryophyta</taxon>
        <taxon>Tracheophyta</taxon>
        <taxon>Spermatophyta</taxon>
        <taxon>Magnoliopsida</taxon>
        <taxon>Liliopsida</taxon>
        <taxon>Poales</taxon>
        <taxon>Poaceae</taxon>
        <taxon>PACMAD clade</taxon>
        <taxon>Arundinoideae</taxon>
        <taxon>Arundineae</taxon>
        <taxon>Arundo</taxon>
    </lineage>
</organism>
<reference evidence="1" key="1">
    <citation type="submission" date="2014-09" db="EMBL/GenBank/DDBJ databases">
        <authorList>
            <person name="Magalhaes I.L.F."/>
            <person name="Oliveira U."/>
            <person name="Santos F.R."/>
            <person name="Vidigal T.H.D.A."/>
            <person name="Brescovit A.D."/>
            <person name="Santos A.J."/>
        </authorList>
    </citation>
    <scope>NUCLEOTIDE SEQUENCE</scope>
    <source>
        <tissue evidence="1">Shoot tissue taken approximately 20 cm above the soil surface</tissue>
    </source>
</reference>
<protein>
    <submittedName>
        <fullName evidence="1">Uncharacterized protein</fullName>
    </submittedName>
</protein>
<reference evidence="1" key="2">
    <citation type="journal article" date="2015" name="Data Brief">
        <title>Shoot transcriptome of the giant reed, Arundo donax.</title>
        <authorList>
            <person name="Barrero R.A."/>
            <person name="Guerrero F.D."/>
            <person name="Moolhuijzen P."/>
            <person name="Goolsby J.A."/>
            <person name="Tidwell J."/>
            <person name="Bellgard S.E."/>
            <person name="Bellgard M.I."/>
        </authorList>
    </citation>
    <scope>NUCLEOTIDE SEQUENCE</scope>
    <source>
        <tissue evidence="1">Shoot tissue taken approximately 20 cm above the soil surface</tissue>
    </source>
</reference>
<sequence>MLLLNMLHYNFTEYNSKSMMNIFCWN</sequence>
<proteinExistence type="predicted"/>
<accession>A0A0A9B682</accession>
<dbReference type="EMBL" id="GBRH01241235">
    <property type="protein sequence ID" value="JAD56660.1"/>
    <property type="molecule type" value="Transcribed_RNA"/>
</dbReference>
<dbReference type="AlphaFoldDB" id="A0A0A9B682"/>
<name>A0A0A9B682_ARUDO</name>